<reference evidence="2" key="2">
    <citation type="journal article" date="2023" name="Microbiol Resour">
        <title>Decontamination and Annotation of the Draft Genome Sequence of the Oomycete Lagenidium giganteum ARSEF 373.</title>
        <authorList>
            <person name="Morgan W.R."/>
            <person name="Tartar A."/>
        </authorList>
    </citation>
    <scope>NUCLEOTIDE SEQUENCE</scope>
    <source>
        <strain evidence="2">ARSEF 373</strain>
    </source>
</reference>
<keyword evidence="3" id="KW-1185">Reference proteome</keyword>
<dbReference type="Pfam" id="PF13843">
    <property type="entry name" value="DDE_Tnp_1_7"/>
    <property type="match status" value="1"/>
</dbReference>
<feature type="non-terminal residue" evidence="2">
    <location>
        <position position="1"/>
    </location>
</feature>
<sequence>GIRLAITIDGSPGSYRRNWEKDVASGCVDTPRNYGDRYHMSLSRFEKVLYALRFNDGENHNNQESDPWSTIRPLIVELNRRCHVVIHPGDMLVVDECMVGWEDISSDHHHLGIPTKPRFQESQ</sequence>
<evidence type="ECO:0000313" key="2">
    <source>
        <dbReference type="EMBL" id="DAZ99004.1"/>
    </source>
</evidence>
<gene>
    <name evidence="2" type="ORF">N0F65_011259</name>
</gene>
<proteinExistence type="predicted"/>
<accession>A0AAV2Z094</accession>
<dbReference type="InterPro" id="IPR029526">
    <property type="entry name" value="PGBD"/>
</dbReference>
<name>A0AAV2Z094_9STRA</name>
<dbReference type="EMBL" id="DAKRPA010000092">
    <property type="protein sequence ID" value="DAZ99004.1"/>
    <property type="molecule type" value="Genomic_DNA"/>
</dbReference>
<evidence type="ECO:0000259" key="1">
    <source>
        <dbReference type="Pfam" id="PF13843"/>
    </source>
</evidence>
<feature type="domain" description="PiggyBac transposable element-derived protein" evidence="1">
    <location>
        <begin position="39"/>
        <end position="106"/>
    </location>
</feature>
<comment type="caution">
    <text evidence="2">The sequence shown here is derived from an EMBL/GenBank/DDBJ whole genome shotgun (WGS) entry which is preliminary data.</text>
</comment>
<reference evidence="2" key="1">
    <citation type="submission" date="2022-11" db="EMBL/GenBank/DDBJ databases">
        <authorList>
            <person name="Morgan W.R."/>
            <person name="Tartar A."/>
        </authorList>
    </citation>
    <scope>NUCLEOTIDE SEQUENCE</scope>
    <source>
        <strain evidence="2">ARSEF 373</strain>
    </source>
</reference>
<protein>
    <recommendedName>
        <fullName evidence="1">PiggyBac transposable element-derived protein domain-containing protein</fullName>
    </recommendedName>
</protein>
<organism evidence="2 3">
    <name type="scientific">Lagenidium giganteum</name>
    <dbReference type="NCBI Taxonomy" id="4803"/>
    <lineage>
        <taxon>Eukaryota</taxon>
        <taxon>Sar</taxon>
        <taxon>Stramenopiles</taxon>
        <taxon>Oomycota</taxon>
        <taxon>Peronosporomycetes</taxon>
        <taxon>Pythiales</taxon>
        <taxon>Pythiaceae</taxon>
    </lineage>
</organism>
<dbReference type="AlphaFoldDB" id="A0AAV2Z094"/>
<evidence type="ECO:0000313" key="3">
    <source>
        <dbReference type="Proteomes" id="UP001146120"/>
    </source>
</evidence>
<dbReference type="Proteomes" id="UP001146120">
    <property type="component" value="Unassembled WGS sequence"/>
</dbReference>